<dbReference type="AlphaFoldDB" id="A0A8J2H3D7"/>
<gene>
    <name evidence="7" type="ORF">HICCMSTLAB_LOCUS953</name>
</gene>
<dbReference type="GO" id="GO:0007528">
    <property type="term" value="P:neuromuscular junction development"/>
    <property type="evidence" value="ECO:0007669"/>
    <property type="project" value="TreeGrafter"/>
</dbReference>
<dbReference type="Pfam" id="PF00536">
    <property type="entry name" value="SAM_1"/>
    <property type="match status" value="2"/>
</dbReference>
<dbReference type="Pfam" id="PF26022">
    <property type="entry name" value="CC_Liprin_beta"/>
    <property type="match status" value="1"/>
</dbReference>
<feature type="compositionally biased region" description="Low complexity" evidence="5">
    <location>
        <begin position="15"/>
        <end position="26"/>
    </location>
</feature>
<dbReference type="PANTHER" id="PTHR12587:SF14">
    <property type="entry name" value="AT31531P"/>
    <property type="match status" value="1"/>
</dbReference>
<keyword evidence="8" id="KW-1185">Reference proteome</keyword>
<comment type="similarity">
    <text evidence="1">Belongs to the liprin family. Liprin-beta subfamily.</text>
</comment>
<evidence type="ECO:0000256" key="5">
    <source>
        <dbReference type="SAM" id="MobiDB-lite"/>
    </source>
</evidence>
<dbReference type="SMART" id="SM00454">
    <property type="entry name" value="SAM"/>
    <property type="match status" value="3"/>
</dbReference>
<feature type="compositionally biased region" description="Low complexity" evidence="5">
    <location>
        <begin position="415"/>
        <end position="429"/>
    </location>
</feature>
<dbReference type="CDD" id="cd09563">
    <property type="entry name" value="SAM_liprin-beta1_2_repeat1"/>
    <property type="match status" value="1"/>
</dbReference>
<feature type="region of interest" description="Disordered" evidence="5">
    <location>
        <begin position="220"/>
        <end position="247"/>
    </location>
</feature>
<evidence type="ECO:0000313" key="8">
    <source>
        <dbReference type="Proteomes" id="UP000786811"/>
    </source>
</evidence>
<comment type="caution">
    <text evidence="7">The sequence shown here is derived from an EMBL/GenBank/DDBJ whole genome shotgun (WGS) entry which is preliminary data.</text>
</comment>
<sequence>MGKGEDSNGSEDGDSSSGSNKYNSSSTTEASKMLEAALLQMDGIISGTCADTTDGSHSLCDWREMENWNGKDLHPIIEEEDKSKDSISESDSSTIKNWKNHWRRQLYSQNNADEDEDFQDYDEDIDEEYSSQTSTESLKKCDDSFRSSYFSSIKSAKSKKKITPESVAKEINAIKRCNGSKTLNKQYKKNYNSARLINNSRLINLNTCGANIGNGGAGSNNCASGSLDRRRKRLRNRNERDQRAKSQSDLCYERDRVTPVHYCSLQQFHCQYSSNPCINCFNNNTEERLRKLENDRAGLNMEVAVLSEQVDAQSNKIMELEHLLQEKKNCLRQLDDALQQEILSKSALETQKLELLTSLSEMKLKQASLEHENMTLRNSASLANGEKFSRHTGQYSSLPRPPTVPKKGVAFGKKLSGTSTPQSQSQSSLPTIIYNPGLLSQSQMQLQSQSISPPVNVRGIISSRCLSAPHLAEEDKIIANESVNSPQKQSQRQHEQFYNKQEEIESVSVISKSLKDLSMEEVEYWLAQLGLECYSGELRRWGATGPKLLDSTPHQIEKELDIKNSLHRKKLMYAIECERCNGVGFLGSEKMDNSAVLRWLDDIGLPQHKESFQSAKVDGRVLHRLTTEDLLNLGVNAQLHAASLRRGIQVLRELNFEFDNLERRSLTGDGADGSNIALWTNHRVMEWLRVVDLAEYAPNLRGSGVHGGLIVHEGRFTTELLAAILSIPPSKTLLRRHLTTHFNDILGRDVVQHKREIENTLGFVPLTLTARLKVAKKSQFTLKRKKSKSEVDYANLVCPLEASPPDLEIVEHRKIIGCI</sequence>
<evidence type="ECO:0000256" key="1">
    <source>
        <dbReference type="ARBA" id="ARBA00007547"/>
    </source>
</evidence>
<feature type="region of interest" description="Disordered" evidence="5">
    <location>
        <begin position="391"/>
        <end position="429"/>
    </location>
</feature>
<protein>
    <submittedName>
        <fullName evidence="7">Similar to PPFIBP1: Liprin-beta-1 (Homo sapiens)</fullName>
    </submittedName>
</protein>
<dbReference type="PROSITE" id="PS50105">
    <property type="entry name" value="SAM_DOMAIN"/>
    <property type="match status" value="2"/>
</dbReference>
<dbReference type="Gene3D" id="1.10.150.50">
    <property type="entry name" value="Transcription Factor, Ets-1"/>
    <property type="match status" value="3"/>
</dbReference>
<dbReference type="PANTHER" id="PTHR12587">
    <property type="entry name" value="LAR INTERACTING PROTEIN LIP -RELATED PROTEIN"/>
    <property type="match status" value="1"/>
</dbReference>
<name>A0A8J2H3D7_COTCN</name>
<dbReference type="InterPro" id="IPR013761">
    <property type="entry name" value="SAM/pointed_sf"/>
</dbReference>
<evidence type="ECO:0000256" key="2">
    <source>
        <dbReference type="ARBA" id="ARBA00022737"/>
    </source>
</evidence>
<dbReference type="InterPro" id="IPR037618">
    <property type="entry name" value="LIPB1/2_SAM_2nd"/>
</dbReference>
<feature type="domain" description="SAM" evidence="6">
    <location>
        <begin position="591"/>
        <end position="654"/>
    </location>
</feature>
<proteinExistence type="inferred from homology"/>
<evidence type="ECO:0000313" key="7">
    <source>
        <dbReference type="EMBL" id="CAG5074190.1"/>
    </source>
</evidence>
<organism evidence="7 8">
    <name type="scientific">Cotesia congregata</name>
    <name type="common">Parasitoid wasp</name>
    <name type="synonym">Apanteles congregatus</name>
    <dbReference type="NCBI Taxonomy" id="51543"/>
    <lineage>
        <taxon>Eukaryota</taxon>
        <taxon>Metazoa</taxon>
        <taxon>Ecdysozoa</taxon>
        <taxon>Arthropoda</taxon>
        <taxon>Hexapoda</taxon>
        <taxon>Insecta</taxon>
        <taxon>Pterygota</taxon>
        <taxon>Neoptera</taxon>
        <taxon>Endopterygota</taxon>
        <taxon>Hymenoptera</taxon>
        <taxon>Apocrita</taxon>
        <taxon>Ichneumonoidea</taxon>
        <taxon>Braconidae</taxon>
        <taxon>Microgastrinae</taxon>
        <taxon>Cotesia</taxon>
    </lineage>
</organism>
<evidence type="ECO:0000259" key="6">
    <source>
        <dbReference type="PROSITE" id="PS50105"/>
    </source>
</evidence>
<dbReference type="Pfam" id="PF07647">
    <property type="entry name" value="SAM_2"/>
    <property type="match status" value="1"/>
</dbReference>
<dbReference type="InterPro" id="IPR058914">
    <property type="entry name" value="LIPB1/2_CC"/>
</dbReference>
<reference evidence="7" key="1">
    <citation type="submission" date="2021-04" db="EMBL/GenBank/DDBJ databases">
        <authorList>
            <person name="Chebbi M.A.C M."/>
        </authorList>
    </citation>
    <scope>NUCLEOTIDE SEQUENCE</scope>
</reference>
<feature type="compositionally biased region" description="Basic and acidic residues" evidence="5">
    <location>
        <begin position="236"/>
        <end position="247"/>
    </location>
</feature>
<dbReference type="InterPro" id="IPR037617">
    <property type="entry name" value="LIPB1/2_SAM_1"/>
</dbReference>
<keyword evidence="3 4" id="KW-0175">Coiled coil</keyword>
<dbReference type="SUPFAM" id="SSF47769">
    <property type="entry name" value="SAM/Pointed domain"/>
    <property type="match status" value="3"/>
</dbReference>
<dbReference type="CDD" id="cd09566">
    <property type="entry name" value="SAM_liprin-beta1_2_repeat2"/>
    <property type="match status" value="1"/>
</dbReference>
<dbReference type="EMBL" id="CAJNRD030001114">
    <property type="protein sequence ID" value="CAG5074190.1"/>
    <property type="molecule type" value="Genomic_DNA"/>
</dbReference>
<feature type="region of interest" description="Disordered" evidence="5">
    <location>
        <begin position="1"/>
        <end position="29"/>
    </location>
</feature>
<dbReference type="InterPro" id="IPR001660">
    <property type="entry name" value="SAM"/>
</dbReference>
<dbReference type="OrthoDB" id="6516566at2759"/>
<feature type="domain" description="SAM" evidence="6">
    <location>
        <begin position="517"/>
        <end position="581"/>
    </location>
</feature>
<evidence type="ECO:0000256" key="3">
    <source>
        <dbReference type="ARBA" id="ARBA00023054"/>
    </source>
</evidence>
<feature type="coiled-coil region" evidence="4">
    <location>
        <begin position="282"/>
        <end position="340"/>
    </location>
</feature>
<dbReference type="Proteomes" id="UP000786811">
    <property type="component" value="Unassembled WGS sequence"/>
</dbReference>
<dbReference type="InterPro" id="IPR029515">
    <property type="entry name" value="Liprin"/>
</dbReference>
<evidence type="ECO:0000256" key="4">
    <source>
        <dbReference type="SAM" id="Coils"/>
    </source>
</evidence>
<keyword evidence="2" id="KW-0677">Repeat</keyword>
<dbReference type="CDD" id="cd09569">
    <property type="entry name" value="SAM_liprin-beta1_2_repeat3"/>
    <property type="match status" value="1"/>
</dbReference>
<dbReference type="InterPro" id="IPR037619">
    <property type="entry name" value="LIPB1/2_SAM_3rd"/>
</dbReference>
<accession>A0A8J2H3D7</accession>
<dbReference type="GO" id="GO:0048786">
    <property type="term" value="C:presynaptic active zone"/>
    <property type="evidence" value="ECO:0007669"/>
    <property type="project" value="TreeGrafter"/>
</dbReference>